<feature type="transmembrane region" description="Helical" evidence="9">
    <location>
        <begin position="178"/>
        <end position="198"/>
    </location>
</feature>
<protein>
    <recommendedName>
        <fullName evidence="10">Glycosyltransferase RgtA/B/C/D-like domain-containing protein</fullName>
    </recommendedName>
</protein>
<keyword evidence="7 9" id="KW-0472">Membrane</keyword>
<evidence type="ECO:0000256" key="1">
    <source>
        <dbReference type="ARBA" id="ARBA00004651"/>
    </source>
</evidence>
<evidence type="ECO:0000256" key="6">
    <source>
        <dbReference type="ARBA" id="ARBA00022989"/>
    </source>
</evidence>
<keyword evidence="6 9" id="KW-1133">Transmembrane helix</keyword>
<feature type="domain" description="Glycosyltransferase RgtA/B/C/D-like" evidence="10">
    <location>
        <begin position="122"/>
        <end position="269"/>
    </location>
</feature>
<proteinExistence type="predicted"/>
<feature type="transmembrane region" description="Helical" evidence="9">
    <location>
        <begin position="327"/>
        <end position="348"/>
    </location>
</feature>
<dbReference type="InterPro" id="IPR050297">
    <property type="entry name" value="LipidA_mod_glycosyltrf_83"/>
</dbReference>
<evidence type="ECO:0000256" key="3">
    <source>
        <dbReference type="ARBA" id="ARBA00022676"/>
    </source>
</evidence>
<evidence type="ECO:0000256" key="5">
    <source>
        <dbReference type="ARBA" id="ARBA00022692"/>
    </source>
</evidence>
<feature type="transmembrane region" description="Helical" evidence="9">
    <location>
        <begin position="252"/>
        <end position="273"/>
    </location>
</feature>
<dbReference type="GO" id="GO:0005886">
    <property type="term" value="C:plasma membrane"/>
    <property type="evidence" value="ECO:0007669"/>
    <property type="project" value="UniProtKB-SubCell"/>
</dbReference>
<feature type="compositionally biased region" description="Polar residues" evidence="8">
    <location>
        <begin position="1"/>
        <end position="21"/>
    </location>
</feature>
<evidence type="ECO:0000256" key="7">
    <source>
        <dbReference type="ARBA" id="ARBA00023136"/>
    </source>
</evidence>
<comment type="subcellular location">
    <subcellularLocation>
        <location evidence="1">Cell membrane</location>
        <topology evidence="1">Multi-pass membrane protein</topology>
    </subcellularLocation>
</comment>
<evidence type="ECO:0000313" key="11">
    <source>
        <dbReference type="EMBL" id="MBB5345536.1"/>
    </source>
</evidence>
<evidence type="ECO:0000256" key="9">
    <source>
        <dbReference type="SAM" id="Phobius"/>
    </source>
</evidence>
<evidence type="ECO:0000256" key="2">
    <source>
        <dbReference type="ARBA" id="ARBA00022475"/>
    </source>
</evidence>
<feature type="transmembrane region" description="Helical" evidence="9">
    <location>
        <begin position="391"/>
        <end position="408"/>
    </location>
</feature>
<dbReference type="Pfam" id="PF13231">
    <property type="entry name" value="PMT_2"/>
    <property type="match status" value="1"/>
</dbReference>
<organism evidence="11 12">
    <name type="scientific">Tunturiibacter lichenicola</name>
    <dbReference type="NCBI Taxonomy" id="2051959"/>
    <lineage>
        <taxon>Bacteria</taxon>
        <taxon>Pseudomonadati</taxon>
        <taxon>Acidobacteriota</taxon>
        <taxon>Terriglobia</taxon>
        <taxon>Terriglobales</taxon>
        <taxon>Acidobacteriaceae</taxon>
        <taxon>Tunturiibacter</taxon>
    </lineage>
</organism>
<dbReference type="AlphaFoldDB" id="A0A7W8JAU4"/>
<dbReference type="GO" id="GO:0016763">
    <property type="term" value="F:pentosyltransferase activity"/>
    <property type="evidence" value="ECO:0007669"/>
    <property type="project" value="TreeGrafter"/>
</dbReference>
<gene>
    <name evidence="11" type="ORF">HDF10_003530</name>
</gene>
<comment type="caution">
    <text evidence="11">The sequence shown here is derived from an EMBL/GenBank/DDBJ whole genome shotgun (WGS) entry which is preliminary data.</text>
</comment>
<feature type="transmembrane region" description="Helical" evidence="9">
    <location>
        <begin position="47"/>
        <end position="66"/>
    </location>
</feature>
<keyword evidence="3" id="KW-0328">Glycosyltransferase</keyword>
<keyword evidence="5 9" id="KW-0812">Transmembrane</keyword>
<dbReference type="InterPro" id="IPR038731">
    <property type="entry name" value="RgtA/B/C-like"/>
</dbReference>
<keyword evidence="4" id="KW-0808">Transferase</keyword>
<feature type="region of interest" description="Disordered" evidence="8">
    <location>
        <begin position="1"/>
        <end position="38"/>
    </location>
</feature>
<dbReference type="EMBL" id="JACHDZ010000006">
    <property type="protein sequence ID" value="MBB5345536.1"/>
    <property type="molecule type" value="Genomic_DNA"/>
</dbReference>
<reference evidence="11 12" key="1">
    <citation type="submission" date="2020-08" db="EMBL/GenBank/DDBJ databases">
        <title>Genomic Encyclopedia of Type Strains, Phase IV (KMG-V): Genome sequencing to study the core and pangenomes of soil and plant-associated prokaryotes.</title>
        <authorList>
            <person name="Whitman W."/>
        </authorList>
    </citation>
    <scope>NUCLEOTIDE SEQUENCE [LARGE SCALE GENOMIC DNA]</scope>
    <source>
        <strain evidence="11 12">M8US30</strain>
    </source>
</reference>
<dbReference type="PANTHER" id="PTHR33908">
    <property type="entry name" value="MANNOSYLTRANSFERASE YKCB-RELATED"/>
    <property type="match status" value="1"/>
</dbReference>
<evidence type="ECO:0000313" key="12">
    <source>
        <dbReference type="Proteomes" id="UP000569092"/>
    </source>
</evidence>
<dbReference type="GO" id="GO:0009103">
    <property type="term" value="P:lipopolysaccharide biosynthetic process"/>
    <property type="evidence" value="ECO:0007669"/>
    <property type="project" value="UniProtKB-ARBA"/>
</dbReference>
<feature type="transmembrane region" description="Helical" evidence="9">
    <location>
        <begin position="205"/>
        <end position="222"/>
    </location>
</feature>
<accession>A0A7W8JAU4</accession>
<feature type="transmembrane region" description="Helical" evidence="9">
    <location>
        <begin position="228"/>
        <end position="245"/>
    </location>
</feature>
<dbReference type="Proteomes" id="UP000569092">
    <property type="component" value="Unassembled WGS sequence"/>
</dbReference>
<sequence>MNMRGSKSSRTSRLNRPTASTVAGRAAGAGAAEFDPEEVRPATRQETFPVALAAVLLSFIALLLSYSRGYLLLYGDAVAHLGIARRILDSRNPGLVQLGGVWLPLPHLLMLPFVQKVEWWQNGLAGAWPSLICYIASVAGIYRLARWMMIPRWALAATALYALNPNLLYLATTAMTEPLFLMLLIWTTLLTVECVAAIKDSRVSAVQRRLMLLAVFILAAVFTRYDGWILGAAVWCVVMVSLARNREMWRKVASFFVVFTVLVIAGPVSWLAYNQHFFHDPLDFLRGPYSAAAIEKKTMPPDGHHHRGWHNPVWALVFYMRTAQVDAAFWETGFLLMAAAVGGLILAVRRRLVLSSLLLWMPLPFYVYSVAYGSVPIFIPQLWPHSYYNSRYGMELLPALAIFTFVAVQWMERGWSETQPLAKRLMQPVTLLLIALNTVGMMYCTPLVLKEALVNSTTRVAFETALARQLGEFPYGSTILMYNSDHVGALQDAGIPLRQTVNEGDYDSFQAALAAPAEHAGYVVAITGDPVAAAVAMHPQGLNELTILCTSGQPCARIYKSDRFSVASPQ</sequence>
<feature type="transmembrane region" description="Helical" evidence="9">
    <location>
        <begin position="357"/>
        <end position="379"/>
    </location>
</feature>
<feature type="transmembrane region" description="Helical" evidence="9">
    <location>
        <begin position="126"/>
        <end position="145"/>
    </location>
</feature>
<feature type="transmembrane region" description="Helical" evidence="9">
    <location>
        <begin position="429"/>
        <end position="449"/>
    </location>
</feature>
<feature type="compositionally biased region" description="Low complexity" evidence="8">
    <location>
        <begin position="23"/>
        <end position="32"/>
    </location>
</feature>
<evidence type="ECO:0000256" key="4">
    <source>
        <dbReference type="ARBA" id="ARBA00022679"/>
    </source>
</evidence>
<name>A0A7W8JAU4_9BACT</name>
<feature type="transmembrane region" description="Helical" evidence="9">
    <location>
        <begin position="152"/>
        <end position="172"/>
    </location>
</feature>
<keyword evidence="2" id="KW-1003">Cell membrane</keyword>
<evidence type="ECO:0000259" key="10">
    <source>
        <dbReference type="Pfam" id="PF13231"/>
    </source>
</evidence>
<evidence type="ECO:0000256" key="8">
    <source>
        <dbReference type="SAM" id="MobiDB-lite"/>
    </source>
</evidence>
<dbReference type="PANTHER" id="PTHR33908:SF11">
    <property type="entry name" value="MEMBRANE PROTEIN"/>
    <property type="match status" value="1"/>
</dbReference>